<comment type="caution">
    <text evidence="2">The sequence shown here is derived from an EMBL/GenBank/DDBJ whole genome shotgun (WGS) entry which is preliminary data.</text>
</comment>
<reference evidence="3" key="1">
    <citation type="journal article" date="2019" name="Int. J. Syst. Evol. Microbiol.">
        <title>The Global Catalogue of Microorganisms (GCM) 10K type strain sequencing project: providing services to taxonomists for standard genome sequencing and annotation.</title>
        <authorList>
            <consortium name="The Broad Institute Genomics Platform"/>
            <consortium name="The Broad Institute Genome Sequencing Center for Infectious Disease"/>
            <person name="Wu L."/>
            <person name="Ma J."/>
        </authorList>
    </citation>
    <scope>NUCLEOTIDE SEQUENCE [LARGE SCALE GENOMIC DNA]</scope>
    <source>
        <strain evidence="3">JCM 16014</strain>
    </source>
</reference>
<accession>A0ABP5GY82</accession>
<gene>
    <name evidence="2" type="ORF">GCM10009839_73330</name>
</gene>
<dbReference type="Proteomes" id="UP001500751">
    <property type="component" value="Unassembled WGS sequence"/>
</dbReference>
<proteinExistence type="predicted"/>
<keyword evidence="3" id="KW-1185">Reference proteome</keyword>
<name>A0ABP5GY82_9ACTN</name>
<organism evidence="2 3">
    <name type="scientific">Catenulispora yoronensis</name>
    <dbReference type="NCBI Taxonomy" id="450799"/>
    <lineage>
        <taxon>Bacteria</taxon>
        <taxon>Bacillati</taxon>
        <taxon>Actinomycetota</taxon>
        <taxon>Actinomycetes</taxon>
        <taxon>Catenulisporales</taxon>
        <taxon>Catenulisporaceae</taxon>
        <taxon>Catenulispora</taxon>
    </lineage>
</organism>
<protein>
    <submittedName>
        <fullName evidence="2">Uncharacterized protein</fullName>
    </submittedName>
</protein>
<sequence>MERLPASTTTVPSEYTTTLGGVSWSWLPAKPPSKRISATRWSDPDGAGGDEEPPDGADRDPADVPPADADAPDDPADPADPSDGAAEDDADEPPAELVALLSEEVPLLAADDDAPAADGFEEVPEHAAAPKIRVKTQIHLVSFMRVGRAPRRSGSLPRAKGLY</sequence>
<feature type="compositionally biased region" description="Acidic residues" evidence="1">
    <location>
        <begin position="85"/>
        <end position="94"/>
    </location>
</feature>
<evidence type="ECO:0000313" key="3">
    <source>
        <dbReference type="Proteomes" id="UP001500751"/>
    </source>
</evidence>
<dbReference type="EMBL" id="BAAAQN010000059">
    <property type="protein sequence ID" value="GAA2054489.1"/>
    <property type="molecule type" value="Genomic_DNA"/>
</dbReference>
<evidence type="ECO:0000313" key="2">
    <source>
        <dbReference type="EMBL" id="GAA2054489.1"/>
    </source>
</evidence>
<feature type="region of interest" description="Disordered" evidence="1">
    <location>
        <begin position="1"/>
        <end position="103"/>
    </location>
</feature>
<evidence type="ECO:0000256" key="1">
    <source>
        <dbReference type="SAM" id="MobiDB-lite"/>
    </source>
</evidence>
<feature type="compositionally biased region" description="Low complexity" evidence="1">
    <location>
        <begin position="8"/>
        <end position="18"/>
    </location>
</feature>